<keyword evidence="3 7" id="KW-0812">Transmembrane</keyword>
<dbReference type="AlphaFoldDB" id="A0A146L8A4"/>
<feature type="transmembrane region" description="Helical" evidence="7">
    <location>
        <begin position="94"/>
        <end position="112"/>
    </location>
</feature>
<feature type="transmembrane region" description="Helical" evidence="7">
    <location>
        <begin position="240"/>
        <end position="257"/>
    </location>
</feature>
<protein>
    <submittedName>
        <fullName evidence="9">Putative inorganic phosphate cotransporter</fullName>
    </submittedName>
</protein>
<evidence type="ECO:0000256" key="3">
    <source>
        <dbReference type="ARBA" id="ARBA00022692"/>
    </source>
</evidence>
<dbReference type="Pfam" id="PF07690">
    <property type="entry name" value="MFS_1"/>
    <property type="match status" value="1"/>
</dbReference>
<dbReference type="GO" id="GO:0006820">
    <property type="term" value="P:monoatomic anion transport"/>
    <property type="evidence" value="ECO:0007669"/>
    <property type="project" value="TreeGrafter"/>
</dbReference>
<evidence type="ECO:0000313" key="9">
    <source>
        <dbReference type="EMBL" id="JAQ03377.1"/>
    </source>
</evidence>
<feature type="transmembrane region" description="Helical" evidence="7">
    <location>
        <begin position="65"/>
        <end position="87"/>
    </location>
</feature>
<dbReference type="Gene3D" id="1.20.1250.20">
    <property type="entry name" value="MFS general substrate transporter like domains"/>
    <property type="match status" value="2"/>
</dbReference>
<evidence type="ECO:0000256" key="4">
    <source>
        <dbReference type="ARBA" id="ARBA00022847"/>
    </source>
</evidence>
<evidence type="ECO:0000256" key="1">
    <source>
        <dbReference type="ARBA" id="ARBA00004141"/>
    </source>
</evidence>
<reference evidence="9" key="1">
    <citation type="journal article" date="2016" name="Gigascience">
        <title>De novo construction of an expanded transcriptome assembly for the western tarnished plant bug, Lygus hesperus.</title>
        <authorList>
            <person name="Tassone E.E."/>
            <person name="Geib S.M."/>
            <person name="Hall B."/>
            <person name="Fabrick J.A."/>
            <person name="Brent C.S."/>
            <person name="Hull J.J."/>
        </authorList>
    </citation>
    <scope>NUCLEOTIDE SEQUENCE</scope>
</reference>
<evidence type="ECO:0000256" key="7">
    <source>
        <dbReference type="SAM" id="Phobius"/>
    </source>
</evidence>
<dbReference type="InterPro" id="IPR020846">
    <property type="entry name" value="MFS_dom"/>
</dbReference>
<dbReference type="FunFam" id="1.20.1250.20:FF:000423">
    <property type="entry name" value="Putative inorganic phosphate cotransporter-like Protein"/>
    <property type="match status" value="1"/>
</dbReference>
<dbReference type="EMBL" id="GDHC01015252">
    <property type="protein sequence ID" value="JAQ03377.1"/>
    <property type="molecule type" value="Transcribed_RNA"/>
</dbReference>
<dbReference type="PANTHER" id="PTHR11662">
    <property type="entry name" value="SOLUTE CARRIER FAMILY 17"/>
    <property type="match status" value="1"/>
</dbReference>
<accession>A0A146L8A4</accession>
<proteinExistence type="predicted"/>
<dbReference type="FunFam" id="1.20.1250.20:FF:000003">
    <property type="entry name" value="Solute carrier family 17 member 3"/>
    <property type="match status" value="1"/>
</dbReference>
<dbReference type="GO" id="GO:0016020">
    <property type="term" value="C:membrane"/>
    <property type="evidence" value="ECO:0007669"/>
    <property type="project" value="UniProtKB-SubCell"/>
</dbReference>
<feature type="transmembrane region" description="Helical" evidence="7">
    <location>
        <begin position="21"/>
        <end position="45"/>
    </location>
</feature>
<dbReference type="InterPro" id="IPR050382">
    <property type="entry name" value="MFS_Na/Anion_cotransporter"/>
</dbReference>
<dbReference type="GO" id="GO:0015293">
    <property type="term" value="F:symporter activity"/>
    <property type="evidence" value="ECO:0007669"/>
    <property type="project" value="UniProtKB-KW"/>
</dbReference>
<gene>
    <name evidence="9" type="primary">Picot_16</name>
    <name evidence="9" type="ORF">g.77929</name>
</gene>
<dbReference type="InterPro" id="IPR036259">
    <property type="entry name" value="MFS_trans_sf"/>
</dbReference>
<keyword evidence="4" id="KW-0769">Symport</keyword>
<dbReference type="SUPFAM" id="SSF103473">
    <property type="entry name" value="MFS general substrate transporter"/>
    <property type="match status" value="1"/>
</dbReference>
<evidence type="ECO:0000256" key="5">
    <source>
        <dbReference type="ARBA" id="ARBA00022989"/>
    </source>
</evidence>
<dbReference type="PANTHER" id="PTHR11662:SF280">
    <property type="entry name" value="FI21844P1-RELATED"/>
    <property type="match status" value="1"/>
</dbReference>
<feature type="domain" description="Major facilitator superfamily (MFS) profile" evidence="8">
    <location>
        <begin position="19"/>
        <end position="443"/>
    </location>
</feature>
<evidence type="ECO:0000259" key="8">
    <source>
        <dbReference type="PROSITE" id="PS50850"/>
    </source>
</evidence>
<keyword evidence="6 7" id="KW-0472">Membrane</keyword>
<sequence length="461" mass="50053">MDSSELAPKPPGTFGTRHRQVFLMFVGLVLAYSMRVNLSVGIVAMTDPTVNPDYPTVNWTTAEKGVVSSMFFYGYFLTGIPAGTLASRYGPIKVVSWIGGIMCGVASVAFPLAVHFGFYWACAFRVLQGLGQGFFYPCINTHMSKWAIPEERGRLFSSCFSGTQLGTILMLGLGGFLAAGSGGWYSIFYSSGGLSIIWGIACLVFGADSPADHKTISPTERAYIETRLKASSSESKNMKIPWLNIGLSIPMWSLLLVHLAQNWGFWTLLTLMPTYMKGILNFDIQQNGTLSALPYLVMFINAIIFAHIADYITNHRLLTVNFARKMWNSIALYGGAAALLSLATLSTNATGAIILLTVAVGLNAACYNGYLCNHLDLSPNFAGVLMGITNGLANITSILAPTIAGILVKDESNAEQWQTVFLASSAIFFVGNSVFVTFGSTQIQKWNDPDYKRDDEKNGPV</sequence>
<feature type="transmembrane region" description="Helical" evidence="7">
    <location>
        <begin position="326"/>
        <end position="345"/>
    </location>
</feature>
<dbReference type="PROSITE" id="PS50850">
    <property type="entry name" value="MFS"/>
    <property type="match status" value="1"/>
</dbReference>
<feature type="transmembrane region" description="Helical" evidence="7">
    <location>
        <begin position="382"/>
        <end position="408"/>
    </location>
</feature>
<evidence type="ECO:0000256" key="6">
    <source>
        <dbReference type="ARBA" id="ARBA00023136"/>
    </source>
</evidence>
<feature type="transmembrane region" description="Helical" evidence="7">
    <location>
        <begin position="420"/>
        <end position="439"/>
    </location>
</feature>
<feature type="transmembrane region" description="Helical" evidence="7">
    <location>
        <begin position="352"/>
        <end position="370"/>
    </location>
</feature>
<organism evidence="9">
    <name type="scientific">Lygus hesperus</name>
    <name type="common">Western plant bug</name>
    <dbReference type="NCBI Taxonomy" id="30085"/>
    <lineage>
        <taxon>Eukaryota</taxon>
        <taxon>Metazoa</taxon>
        <taxon>Ecdysozoa</taxon>
        <taxon>Arthropoda</taxon>
        <taxon>Hexapoda</taxon>
        <taxon>Insecta</taxon>
        <taxon>Pterygota</taxon>
        <taxon>Neoptera</taxon>
        <taxon>Paraneoptera</taxon>
        <taxon>Hemiptera</taxon>
        <taxon>Heteroptera</taxon>
        <taxon>Panheteroptera</taxon>
        <taxon>Cimicomorpha</taxon>
        <taxon>Miridae</taxon>
        <taxon>Mirini</taxon>
        <taxon>Lygus</taxon>
    </lineage>
</organism>
<feature type="transmembrane region" description="Helical" evidence="7">
    <location>
        <begin position="187"/>
        <end position="207"/>
    </location>
</feature>
<comment type="subcellular location">
    <subcellularLocation>
        <location evidence="1">Membrane</location>
        <topology evidence="1">Multi-pass membrane protein</topology>
    </subcellularLocation>
</comment>
<evidence type="ECO:0000256" key="2">
    <source>
        <dbReference type="ARBA" id="ARBA00022448"/>
    </source>
</evidence>
<dbReference type="CDD" id="cd17318">
    <property type="entry name" value="MFS_SLC17"/>
    <property type="match status" value="1"/>
</dbReference>
<dbReference type="InterPro" id="IPR011701">
    <property type="entry name" value="MFS"/>
</dbReference>
<keyword evidence="5 7" id="KW-1133">Transmembrane helix</keyword>
<keyword evidence="2" id="KW-0813">Transport</keyword>
<name>A0A146L8A4_LYGHE</name>
<feature type="transmembrane region" description="Helical" evidence="7">
    <location>
        <begin position="160"/>
        <end position="181"/>
    </location>
</feature>
<feature type="transmembrane region" description="Helical" evidence="7">
    <location>
        <begin position="292"/>
        <end position="314"/>
    </location>
</feature>